<feature type="binding site" description="axial binding residue" evidence="8">
    <location>
        <position position="501"/>
    </location>
    <ligand>
        <name>heme</name>
        <dbReference type="ChEBI" id="CHEBI:30413"/>
    </ligand>
    <ligandPart>
        <name>Fe</name>
        <dbReference type="ChEBI" id="CHEBI:18248"/>
    </ligandPart>
</feature>
<dbReference type="PRINTS" id="PR00385">
    <property type="entry name" value="P450"/>
</dbReference>
<dbReference type="Proteomes" id="UP001168821">
    <property type="component" value="Unassembled WGS sequence"/>
</dbReference>
<evidence type="ECO:0000256" key="9">
    <source>
        <dbReference type="RuleBase" id="RU000461"/>
    </source>
</evidence>
<keyword evidence="10" id="KW-0812">Transmembrane</keyword>
<dbReference type="SUPFAM" id="SSF48264">
    <property type="entry name" value="Cytochrome P450"/>
    <property type="match status" value="1"/>
</dbReference>
<dbReference type="PANTHER" id="PTHR24291">
    <property type="entry name" value="CYTOCHROME P450 FAMILY 4"/>
    <property type="match status" value="1"/>
</dbReference>
<dbReference type="InterPro" id="IPR002401">
    <property type="entry name" value="Cyt_P450_E_grp-I"/>
</dbReference>
<evidence type="ECO:0000256" key="3">
    <source>
        <dbReference type="ARBA" id="ARBA00022617"/>
    </source>
</evidence>
<dbReference type="PROSITE" id="PS00086">
    <property type="entry name" value="CYTOCHROME_P450"/>
    <property type="match status" value="1"/>
</dbReference>
<evidence type="ECO:0000256" key="8">
    <source>
        <dbReference type="PIRSR" id="PIRSR602401-1"/>
    </source>
</evidence>
<comment type="caution">
    <text evidence="11">The sequence shown here is derived from an EMBL/GenBank/DDBJ whole genome shotgun (WGS) entry which is preliminary data.</text>
</comment>
<dbReference type="InterPro" id="IPR036396">
    <property type="entry name" value="Cyt_P450_sf"/>
</dbReference>
<comment type="cofactor">
    <cofactor evidence="1 8">
        <name>heme</name>
        <dbReference type="ChEBI" id="CHEBI:30413"/>
    </cofactor>
</comment>
<evidence type="ECO:0000256" key="7">
    <source>
        <dbReference type="ARBA" id="ARBA00023033"/>
    </source>
</evidence>
<keyword evidence="12" id="KW-1185">Reference proteome</keyword>
<keyword evidence="4 8" id="KW-0479">Metal-binding</keyword>
<sequence>MSVAAEFLATSYNLLLYFGWFLCVLVGFLTIYHYVFQSTRYAKLGNKLPELPFTLPILGNVLIVLSKTPTEILEYALKIHKEQGGRIARLWIINRLVVVLADPRDVEVILGSNSHLEKSPEYRFFEPWLGDGLLISKGEKWRTHRKMIAPTFHQSILKTFMPVFNKNANDLVELLRSEVLGKICDVHDYMSGATVNVLLETVMGVKKTKQSKSSFDYAKAVMDMCSIIHFRHVRLWMHSDFIFKFSKLFKEQILHLKTINSLTDTVIKKKKLEFVERNAKGDVSLYEAAVKDTEDENQNTMKDQGLSYGSALRDDLDDNDDNVGEKKRLAFLDFMVEASHTLKNKLTDQEIRDEVSTIMFEGHDTTAAASSFFICVLGVYPDIQEKVYQEVRDIFQDSDRPVTFSDTLEMKYLERVLLETLRMYPPVPIITRIVREEVKLASGDYILPKGTTVGIPQLLIHRNAEYYPNPEKFDPDNFLPERCTQRHFYSFIPFSAGPRSCVGRKYAMLKLKVLLSTVVRNFKVKSVVNAKDFKLQGDIILKRSDGFHVILENRN</sequence>
<evidence type="ECO:0000256" key="1">
    <source>
        <dbReference type="ARBA" id="ARBA00001971"/>
    </source>
</evidence>
<reference evidence="11" key="1">
    <citation type="journal article" date="2023" name="G3 (Bethesda)">
        <title>Whole genome assemblies of Zophobas morio and Tenebrio molitor.</title>
        <authorList>
            <person name="Kaur S."/>
            <person name="Stinson S.A."/>
            <person name="diCenzo G.C."/>
        </authorList>
    </citation>
    <scope>NUCLEOTIDE SEQUENCE</scope>
    <source>
        <strain evidence="11">QUZm001</strain>
    </source>
</reference>
<keyword evidence="3 8" id="KW-0349">Heme</keyword>
<evidence type="ECO:0000313" key="11">
    <source>
        <dbReference type="EMBL" id="KAJ3648799.1"/>
    </source>
</evidence>
<keyword evidence="10" id="KW-0472">Membrane</keyword>
<evidence type="ECO:0000256" key="6">
    <source>
        <dbReference type="ARBA" id="ARBA00023004"/>
    </source>
</evidence>
<evidence type="ECO:0000256" key="5">
    <source>
        <dbReference type="ARBA" id="ARBA00023002"/>
    </source>
</evidence>
<gene>
    <name evidence="11" type="ORF">Zmor_020575</name>
</gene>
<evidence type="ECO:0000313" key="12">
    <source>
        <dbReference type="Proteomes" id="UP001168821"/>
    </source>
</evidence>
<evidence type="ECO:0000256" key="4">
    <source>
        <dbReference type="ARBA" id="ARBA00022723"/>
    </source>
</evidence>
<evidence type="ECO:0000256" key="10">
    <source>
        <dbReference type="SAM" id="Phobius"/>
    </source>
</evidence>
<feature type="transmembrane region" description="Helical" evidence="10">
    <location>
        <begin position="14"/>
        <end position="36"/>
    </location>
</feature>
<keyword evidence="5 9" id="KW-0560">Oxidoreductase</keyword>
<evidence type="ECO:0008006" key="13">
    <source>
        <dbReference type="Google" id="ProtNLM"/>
    </source>
</evidence>
<dbReference type="GO" id="GO:0020037">
    <property type="term" value="F:heme binding"/>
    <property type="evidence" value="ECO:0007669"/>
    <property type="project" value="InterPro"/>
</dbReference>
<dbReference type="Gene3D" id="1.10.630.10">
    <property type="entry name" value="Cytochrome P450"/>
    <property type="match status" value="1"/>
</dbReference>
<dbReference type="PANTHER" id="PTHR24291:SF106">
    <property type="entry name" value="CYTOCHROME P450 4G1-RELATED"/>
    <property type="match status" value="1"/>
</dbReference>
<evidence type="ECO:0000256" key="2">
    <source>
        <dbReference type="ARBA" id="ARBA00010617"/>
    </source>
</evidence>
<dbReference type="PRINTS" id="PR00463">
    <property type="entry name" value="EP450I"/>
</dbReference>
<dbReference type="GO" id="GO:0005506">
    <property type="term" value="F:iron ion binding"/>
    <property type="evidence" value="ECO:0007669"/>
    <property type="project" value="InterPro"/>
</dbReference>
<keyword evidence="7 9" id="KW-0503">Monooxygenase</keyword>
<dbReference type="GO" id="GO:0016705">
    <property type="term" value="F:oxidoreductase activity, acting on paired donors, with incorporation or reduction of molecular oxygen"/>
    <property type="evidence" value="ECO:0007669"/>
    <property type="project" value="InterPro"/>
</dbReference>
<protein>
    <recommendedName>
        <fullName evidence="13">Cytochrome P450</fullName>
    </recommendedName>
</protein>
<dbReference type="CDD" id="cd20628">
    <property type="entry name" value="CYP4"/>
    <property type="match status" value="1"/>
</dbReference>
<dbReference type="GO" id="GO:0004497">
    <property type="term" value="F:monooxygenase activity"/>
    <property type="evidence" value="ECO:0007669"/>
    <property type="project" value="UniProtKB-KW"/>
</dbReference>
<dbReference type="InterPro" id="IPR050196">
    <property type="entry name" value="Cytochrome_P450_Monoox"/>
</dbReference>
<dbReference type="InterPro" id="IPR001128">
    <property type="entry name" value="Cyt_P450"/>
</dbReference>
<comment type="similarity">
    <text evidence="2 9">Belongs to the cytochrome P450 family.</text>
</comment>
<proteinExistence type="inferred from homology"/>
<name>A0AA38I4Q8_9CUCU</name>
<dbReference type="AlphaFoldDB" id="A0AA38I4Q8"/>
<dbReference type="Pfam" id="PF00067">
    <property type="entry name" value="p450"/>
    <property type="match status" value="1"/>
</dbReference>
<dbReference type="EMBL" id="JALNTZ010000006">
    <property type="protein sequence ID" value="KAJ3648799.1"/>
    <property type="molecule type" value="Genomic_DNA"/>
</dbReference>
<organism evidence="11 12">
    <name type="scientific">Zophobas morio</name>
    <dbReference type="NCBI Taxonomy" id="2755281"/>
    <lineage>
        <taxon>Eukaryota</taxon>
        <taxon>Metazoa</taxon>
        <taxon>Ecdysozoa</taxon>
        <taxon>Arthropoda</taxon>
        <taxon>Hexapoda</taxon>
        <taxon>Insecta</taxon>
        <taxon>Pterygota</taxon>
        <taxon>Neoptera</taxon>
        <taxon>Endopterygota</taxon>
        <taxon>Coleoptera</taxon>
        <taxon>Polyphaga</taxon>
        <taxon>Cucujiformia</taxon>
        <taxon>Tenebrionidae</taxon>
        <taxon>Zophobas</taxon>
    </lineage>
</organism>
<accession>A0AA38I4Q8</accession>
<dbReference type="InterPro" id="IPR017972">
    <property type="entry name" value="Cyt_P450_CS"/>
</dbReference>
<keyword evidence="6 8" id="KW-0408">Iron</keyword>
<keyword evidence="10" id="KW-1133">Transmembrane helix</keyword>